<proteinExistence type="predicted"/>
<comment type="caution">
    <text evidence="2">The sequence shown here is derived from an EMBL/GenBank/DDBJ whole genome shotgun (WGS) entry which is preliminary data.</text>
</comment>
<name>A0A2Z6R2E7_9GLOM</name>
<feature type="region of interest" description="Disordered" evidence="1">
    <location>
        <begin position="227"/>
        <end position="291"/>
    </location>
</feature>
<feature type="compositionally biased region" description="Polar residues" evidence="1">
    <location>
        <begin position="282"/>
        <end position="291"/>
    </location>
</feature>
<reference evidence="2 3" key="1">
    <citation type="submission" date="2017-11" db="EMBL/GenBank/DDBJ databases">
        <title>The genome of Rhizophagus clarus HR1 reveals common genetic basis of auxotrophy among arbuscular mycorrhizal fungi.</title>
        <authorList>
            <person name="Kobayashi Y."/>
        </authorList>
    </citation>
    <scope>NUCLEOTIDE SEQUENCE [LARGE SCALE GENOMIC DNA]</scope>
    <source>
        <strain evidence="2 3">HR1</strain>
    </source>
</reference>
<feature type="region of interest" description="Disordered" evidence="1">
    <location>
        <begin position="152"/>
        <end position="180"/>
    </location>
</feature>
<feature type="compositionally biased region" description="Basic residues" evidence="1">
    <location>
        <begin position="257"/>
        <end position="267"/>
    </location>
</feature>
<dbReference type="Proteomes" id="UP000247702">
    <property type="component" value="Unassembled WGS sequence"/>
</dbReference>
<feature type="compositionally biased region" description="Polar residues" evidence="1">
    <location>
        <begin position="157"/>
        <end position="171"/>
    </location>
</feature>
<organism evidence="2 3">
    <name type="scientific">Rhizophagus clarus</name>
    <dbReference type="NCBI Taxonomy" id="94130"/>
    <lineage>
        <taxon>Eukaryota</taxon>
        <taxon>Fungi</taxon>
        <taxon>Fungi incertae sedis</taxon>
        <taxon>Mucoromycota</taxon>
        <taxon>Glomeromycotina</taxon>
        <taxon>Glomeromycetes</taxon>
        <taxon>Glomerales</taxon>
        <taxon>Glomeraceae</taxon>
        <taxon>Rhizophagus</taxon>
    </lineage>
</organism>
<feature type="compositionally biased region" description="Polar residues" evidence="1">
    <location>
        <begin position="233"/>
        <end position="255"/>
    </location>
</feature>
<keyword evidence="3" id="KW-1185">Reference proteome</keyword>
<evidence type="ECO:0000313" key="2">
    <source>
        <dbReference type="EMBL" id="GBB91784.1"/>
    </source>
</evidence>
<sequence>MDFSTQKTLYNDPVWFFKHNKEYIMRTIAIEVKGILTHHMDFFNQIEVDNELLKGFLSSNKDVMQVMQLIEPPPIANIRPRSYLLPSFMVTMIGRFVKDCKYHDWKICTANLETQPPIQQQSITPDIAISQPIQHQSDSMSLDDTIENTMGKVPSTPHHSNPITPFTTPLSRAQKKSAKKKLKKLQQQQQIPDDNPFIVSSGQLSEQTPFSLKCHYSFSRLGFKKRPPIRIGNTGNTIRHSKSTPHQDTNSQFSGNRRFHNQNKKGKSTPNSEWAAKKNSRTKFNQSNQPDTKQLIAGLEALLEQFM</sequence>
<dbReference type="AlphaFoldDB" id="A0A2Z6R2E7"/>
<dbReference type="EMBL" id="BEXD01001021">
    <property type="protein sequence ID" value="GBB91784.1"/>
    <property type="molecule type" value="Genomic_DNA"/>
</dbReference>
<accession>A0A2Z6R2E7</accession>
<protein>
    <submittedName>
        <fullName evidence="2">Uncharacterized protein</fullName>
    </submittedName>
</protein>
<evidence type="ECO:0000256" key="1">
    <source>
        <dbReference type="SAM" id="MobiDB-lite"/>
    </source>
</evidence>
<gene>
    <name evidence="2" type="ORF">RclHR1_19170002</name>
</gene>
<evidence type="ECO:0000313" key="3">
    <source>
        <dbReference type="Proteomes" id="UP000247702"/>
    </source>
</evidence>